<dbReference type="InterPro" id="IPR020456">
    <property type="entry name" value="Acylphosphatase"/>
</dbReference>
<comment type="caution">
    <text evidence="8">The sequence shown here is derived from an EMBL/GenBank/DDBJ whole genome shotgun (WGS) entry which is preliminary data.</text>
</comment>
<evidence type="ECO:0000256" key="3">
    <source>
        <dbReference type="ARBA" id="ARBA00022801"/>
    </source>
</evidence>
<dbReference type="Proteomes" id="UP000494165">
    <property type="component" value="Unassembled WGS sequence"/>
</dbReference>
<dbReference type="InterPro" id="IPR036046">
    <property type="entry name" value="Acylphosphatase-like_dom_sf"/>
</dbReference>
<comment type="catalytic activity">
    <reaction evidence="4">
        <text>an acyl phosphate + H2O = a carboxylate + phosphate + H(+)</text>
        <dbReference type="Rhea" id="RHEA:14965"/>
        <dbReference type="ChEBI" id="CHEBI:15377"/>
        <dbReference type="ChEBI" id="CHEBI:15378"/>
        <dbReference type="ChEBI" id="CHEBI:29067"/>
        <dbReference type="ChEBI" id="CHEBI:43474"/>
        <dbReference type="ChEBI" id="CHEBI:59918"/>
        <dbReference type="EC" id="3.6.1.7"/>
    </reaction>
</comment>
<keyword evidence="9" id="KW-1185">Reference proteome</keyword>
<dbReference type="Pfam" id="PF00708">
    <property type="entry name" value="Acylphosphatase"/>
    <property type="match status" value="1"/>
</dbReference>
<evidence type="ECO:0000256" key="4">
    <source>
        <dbReference type="ARBA" id="ARBA00047645"/>
    </source>
</evidence>
<dbReference type="OrthoDB" id="7961613at2759"/>
<accession>A0A8S1DWN4</accession>
<evidence type="ECO:0000313" key="9">
    <source>
        <dbReference type="Proteomes" id="UP000494165"/>
    </source>
</evidence>
<proteinExistence type="inferred from homology"/>
<evidence type="ECO:0000259" key="7">
    <source>
        <dbReference type="PROSITE" id="PS51160"/>
    </source>
</evidence>
<dbReference type="Gene3D" id="3.30.70.100">
    <property type="match status" value="1"/>
</dbReference>
<dbReference type="EMBL" id="CADEPI010000274">
    <property type="protein sequence ID" value="CAB3382522.1"/>
    <property type="molecule type" value="Genomic_DNA"/>
</dbReference>
<gene>
    <name evidence="8" type="ORF">CLODIP_2_CD03772</name>
</gene>
<dbReference type="FunFam" id="3.30.70.100:FF:000011">
    <property type="entry name" value="Acylphosphatase"/>
    <property type="match status" value="1"/>
</dbReference>
<dbReference type="PROSITE" id="PS51160">
    <property type="entry name" value="ACYLPHOSPHATASE_3"/>
    <property type="match status" value="1"/>
</dbReference>
<evidence type="ECO:0000256" key="5">
    <source>
        <dbReference type="PROSITE-ProRule" id="PRU00520"/>
    </source>
</evidence>
<comment type="similarity">
    <text evidence="1 6">Belongs to the acylphosphatase family.</text>
</comment>
<dbReference type="EC" id="3.6.1.7" evidence="2"/>
<dbReference type="InterPro" id="IPR001792">
    <property type="entry name" value="Acylphosphatase-like_dom"/>
</dbReference>
<dbReference type="AlphaFoldDB" id="A0A8S1DWN4"/>
<reference evidence="8 9" key="1">
    <citation type="submission" date="2020-04" db="EMBL/GenBank/DDBJ databases">
        <authorList>
            <person name="Alioto T."/>
            <person name="Alioto T."/>
            <person name="Gomez Garrido J."/>
        </authorList>
    </citation>
    <scope>NUCLEOTIDE SEQUENCE [LARGE SCALE GENOMIC DNA]</scope>
</reference>
<comment type="caution">
    <text evidence="5">Lacks conserved residue(s) required for the propagation of feature annotation.</text>
</comment>
<dbReference type="PRINTS" id="PR00112">
    <property type="entry name" value="ACYLPHPHTASE"/>
</dbReference>
<feature type="domain" description="Acylphosphatase-like" evidence="7">
    <location>
        <begin position="45"/>
        <end position="135"/>
    </location>
</feature>
<dbReference type="GO" id="GO:0003998">
    <property type="term" value="F:acylphosphatase activity"/>
    <property type="evidence" value="ECO:0007669"/>
    <property type="project" value="UniProtKB-EC"/>
</dbReference>
<sequence>MAVFTQTLWSMQQQSIYQQESLYLSQMGAADNHLVQQANATALVSVEFEVFGQVQGVYFTKYCRDMCTQLGIGGWVKNSKKGTIVGKMQGEKIRVDQMIEWLSKTGSPGCKIEHCDLANWEFLSRQEFRNFSIRF</sequence>
<evidence type="ECO:0000256" key="1">
    <source>
        <dbReference type="ARBA" id="ARBA00005614"/>
    </source>
</evidence>
<evidence type="ECO:0000313" key="8">
    <source>
        <dbReference type="EMBL" id="CAB3382522.1"/>
    </source>
</evidence>
<dbReference type="SUPFAM" id="SSF54975">
    <property type="entry name" value="Acylphosphatase/BLUF domain-like"/>
    <property type="match status" value="1"/>
</dbReference>
<name>A0A8S1DWN4_9INSE</name>
<dbReference type="PANTHER" id="PTHR10029:SF10">
    <property type="entry name" value="GEO08407P1"/>
    <property type="match status" value="1"/>
</dbReference>
<dbReference type="PANTHER" id="PTHR10029">
    <property type="entry name" value="ACYLPHOSPHATASE"/>
    <property type="match status" value="1"/>
</dbReference>
<keyword evidence="3" id="KW-0378">Hydrolase</keyword>
<evidence type="ECO:0000256" key="6">
    <source>
        <dbReference type="RuleBase" id="RU004168"/>
    </source>
</evidence>
<evidence type="ECO:0000256" key="2">
    <source>
        <dbReference type="ARBA" id="ARBA00012150"/>
    </source>
</evidence>
<protein>
    <recommendedName>
        <fullName evidence="2">acylphosphatase</fullName>
        <ecNumber evidence="2">3.6.1.7</ecNumber>
    </recommendedName>
</protein>
<organism evidence="8 9">
    <name type="scientific">Cloeon dipterum</name>
    <dbReference type="NCBI Taxonomy" id="197152"/>
    <lineage>
        <taxon>Eukaryota</taxon>
        <taxon>Metazoa</taxon>
        <taxon>Ecdysozoa</taxon>
        <taxon>Arthropoda</taxon>
        <taxon>Hexapoda</taxon>
        <taxon>Insecta</taxon>
        <taxon>Pterygota</taxon>
        <taxon>Palaeoptera</taxon>
        <taxon>Ephemeroptera</taxon>
        <taxon>Pisciforma</taxon>
        <taxon>Baetidae</taxon>
        <taxon>Cloeon</taxon>
    </lineage>
</organism>